<feature type="transmembrane region" description="Helical" evidence="1">
    <location>
        <begin position="7"/>
        <end position="27"/>
    </location>
</feature>
<evidence type="ECO:0000313" key="2">
    <source>
        <dbReference type="EMBL" id="EFK95839.1"/>
    </source>
</evidence>
<keyword evidence="1" id="KW-0812">Transmembrane</keyword>
<dbReference type="AlphaFoldDB" id="D9PKQ6"/>
<keyword evidence="1" id="KW-0472">Membrane</keyword>
<sequence>MKHECLRLVAIVGGVWCALIVFSQYVLGATVSFPFLTGLFGVAIVVYGFRGISAGCASNYFGDSFAHARTRALLRGQVLTIIASSILLVSYVGWVTALGMIVLFPAGVYVLAMTLRFQSVMPRVPYVLGGRIYPGGYPFLATIFWGRETIRG</sequence>
<gene>
    <name evidence="2" type="ORF">LDC_2125</name>
</gene>
<comment type="caution">
    <text evidence="2">The sequence shown here is derived from an EMBL/GenBank/DDBJ whole genome shotgun (WGS) entry which is preliminary data.</text>
</comment>
<proteinExistence type="predicted"/>
<reference evidence="2" key="1">
    <citation type="submission" date="2010-07" db="EMBL/GenBank/DDBJ databases">
        <authorList>
            <consortium name="CONSOLIDER consortium CSD2007-00005"/>
            <person name="Guazzaroni M.-E."/>
            <person name="Richter M."/>
            <person name="Garcia-Salamanca A."/>
            <person name="Yarza P."/>
            <person name="Ferrer M."/>
        </authorList>
    </citation>
    <scope>NUCLEOTIDE SEQUENCE</scope>
</reference>
<dbReference type="EMBL" id="ADZX01000636">
    <property type="protein sequence ID" value="EFK95839.1"/>
    <property type="molecule type" value="Genomic_DNA"/>
</dbReference>
<organism evidence="2">
    <name type="scientific">sediment metagenome</name>
    <dbReference type="NCBI Taxonomy" id="749907"/>
    <lineage>
        <taxon>unclassified sequences</taxon>
        <taxon>metagenomes</taxon>
        <taxon>ecological metagenomes</taxon>
    </lineage>
</organism>
<name>D9PKQ6_9ZZZZ</name>
<protein>
    <submittedName>
        <fullName evidence="2">Membrane protein</fullName>
    </submittedName>
</protein>
<reference evidence="2" key="2">
    <citation type="journal article" date="2011" name="Microb. Ecol.">
        <title>Taxonomic and Functional Metagenomic Profiling of the Microbial Community in the Anoxic Sediment of a Sub-saline Shallow Lake (Laguna de Carrizo, Central Spain).</title>
        <authorList>
            <person name="Ferrer M."/>
            <person name="Guazzaroni M.E."/>
            <person name="Richter M."/>
            <person name="Garcia-Salamanca A."/>
            <person name="Yarza P."/>
            <person name="Suarez-Suarez A."/>
            <person name="Solano J."/>
            <person name="Alcaide M."/>
            <person name="van Dillewijn P."/>
            <person name="Molina-Henares M.A."/>
            <person name="Lopez-Cortes N."/>
            <person name="Al-Ramahi Y."/>
            <person name="Guerrero C."/>
            <person name="Acosta A."/>
            <person name="de Eugenio L.I."/>
            <person name="Martinez V."/>
            <person name="Marques S."/>
            <person name="Rojo F."/>
            <person name="Santero E."/>
            <person name="Genilloud O."/>
            <person name="Perez-Perez J."/>
            <person name="Rossello-Mora R."/>
            <person name="Ramos J.L."/>
        </authorList>
    </citation>
    <scope>NUCLEOTIDE SEQUENCE</scope>
</reference>
<evidence type="ECO:0000256" key="1">
    <source>
        <dbReference type="SAM" id="Phobius"/>
    </source>
</evidence>
<keyword evidence="1" id="KW-1133">Transmembrane helix</keyword>
<feature type="transmembrane region" description="Helical" evidence="1">
    <location>
        <begin position="33"/>
        <end position="52"/>
    </location>
</feature>
<accession>D9PKQ6</accession>